<dbReference type="GO" id="GO:0022857">
    <property type="term" value="F:transmembrane transporter activity"/>
    <property type="evidence" value="ECO:0007669"/>
    <property type="project" value="InterPro"/>
</dbReference>
<feature type="transmembrane region" description="Helical" evidence="6">
    <location>
        <begin position="272"/>
        <end position="294"/>
    </location>
</feature>
<dbReference type="PANTHER" id="PTHR42718">
    <property type="entry name" value="MAJOR FACILITATOR SUPERFAMILY MULTIDRUG TRANSPORTER MFSC"/>
    <property type="match status" value="1"/>
</dbReference>
<dbReference type="Gene3D" id="1.20.1720.10">
    <property type="entry name" value="Multidrug resistance protein D"/>
    <property type="match status" value="1"/>
</dbReference>
<feature type="transmembrane region" description="Helical" evidence="6">
    <location>
        <begin position="332"/>
        <end position="353"/>
    </location>
</feature>
<dbReference type="InterPro" id="IPR020846">
    <property type="entry name" value="MFS_dom"/>
</dbReference>
<feature type="transmembrane region" description="Helical" evidence="6">
    <location>
        <begin position="234"/>
        <end position="251"/>
    </location>
</feature>
<reference evidence="8" key="1">
    <citation type="submission" date="2021-05" db="EMBL/GenBank/DDBJ databases">
        <title>Novel Bacillus species.</title>
        <authorList>
            <person name="Liu G."/>
        </authorList>
    </citation>
    <scope>NUCLEOTIDE SEQUENCE</scope>
    <source>
        <strain evidence="8">FJAT-49825</strain>
    </source>
</reference>
<feature type="transmembrane region" description="Helical" evidence="6">
    <location>
        <begin position="300"/>
        <end position="320"/>
    </location>
</feature>
<dbReference type="AlphaFoldDB" id="A0A942U6Y4"/>
<feature type="transmembrane region" description="Helical" evidence="6">
    <location>
        <begin position="359"/>
        <end position="380"/>
    </location>
</feature>
<dbReference type="PRINTS" id="PR01036">
    <property type="entry name" value="TCRTETB"/>
</dbReference>
<keyword evidence="4 6" id="KW-1133">Transmembrane helix</keyword>
<dbReference type="PANTHER" id="PTHR42718:SF9">
    <property type="entry name" value="MAJOR FACILITATOR SUPERFAMILY MULTIDRUG TRANSPORTER MFSC"/>
    <property type="match status" value="1"/>
</dbReference>
<evidence type="ECO:0000256" key="2">
    <source>
        <dbReference type="ARBA" id="ARBA00022448"/>
    </source>
</evidence>
<keyword evidence="9" id="KW-1185">Reference proteome</keyword>
<dbReference type="InterPro" id="IPR036259">
    <property type="entry name" value="MFS_trans_sf"/>
</dbReference>
<feature type="transmembrane region" description="Helical" evidence="6">
    <location>
        <begin position="30"/>
        <end position="53"/>
    </location>
</feature>
<dbReference type="PROSITE" id="PS50850">
    <property type="entry name" value="MFS"/>
    <property type="match status" value="1"/>
</dbReference>
<feature type="transmembrane region" description="Helical" evidence="6">
    <location>
        <begin position="151"/>
        <end position="173"/>
    </location>
</feature>
<keyword evidence="3 6" id="KW-0812">Transmembrane</keyword>
<evidence type="ECO:0000256" key="4">
    <source>
        <dbReference type="ARBA" id="ARBA00022989"/>
    </source>
</evidence>
<evidence type="ECO:0000313" key="9">
    <source>
        <dbReference type="Proteomes" id="UP000679749"/>
    </source>
</evidence>
<dbReference type="InterPro" id="IPR011701">
    <property type="entry name" value="MFS"/>
</dbReference>
<protein>
    <submittedName>
        <fullName evidence="8">MFS transporter</fullName>
    </submittedName>
</protein>
<dbReference type="SUPFAM" id="SSF103473">
    <property type="entry name" value="MFS general substrate transporter"/>
    <property type="match status" value="1"/>
</dbReference>
<dbReference type="Proteomes" id="UP000679749">
    <property type="component" value="Unassembled WGS sequence"/>
</dbReference>
<dbReference type="GO" id="GO:0005886">
    <property type="term" value="C:plasma membrane"/>
    <property type="evidence" value="ECO:0007669"/>
    <property type="project" value="UniProtKB-SubCell"/>
</dbReference>
<sequence>MILASRISNAGKRLFAKDGDNLNDRIIIPLWAIGSFLVLMNTTMFNVALPTIIHELHISAGEGSWIVSGYSIVFALSTVIFSRLSDYVSIRKLLFVGLTLLGAASVMGFFAHSFGILMAARLVQASGAGAVPGLGIVLASRYVPFERRGRAITIIASGSSLAFALGPVIGGVITQFMGWNGLFLITSLVIPLVPVLWRLLPQEIHTEFNFDIPGAALTAIVVVSILISVMQLSIWFLLLSFGALVANIWHLRKVKNPFVPPNLFHHHGYRKLLVVSFCAFILNMSMIFMLPLLLADWFHMSAGTVGLMMCPGSLLAALLIRKVGRWIDQYGNYRFLIIGHFFLAASMILMTLLVQVSPYIVMIGYIIFAPALSTVLSALSNEVSRILAKDQIGSGMGLSQLSQFFGGSLAVAVCGVLISWQTNKPLITGFQNIYLLLIVVLLGSISILIWYGKRAHKGEINIQV</sequence>
<evidence type="ECO:0000259" key="7">
    <source>
        <dbReference type="PROSITE" id="PS50850"/>
    </source>
</evidence>
<feature type="transmembrane region" description="Helical" evidence="6">
    <location>
        <begin position="118"/>
        <end position="139"/>
    </location>
</feature>
<dbReference type="Pfam" id="PF07690">
    <property type="entry name" value="MFS_1"/>
    <property type="match status" value="1"/>
</dbReference>
<feature type="transmembrane region" description="Helical" evidence="6">
    <location>
        <begin position="65"/>
        <end position="81"/>
    </location>
</feature>
<accession>A0A942U6Y4</accession>
<dbReference type="EMBL" id="JAGYPF010000004">
    <property type="protein sequence ID" value="MBS4214520.1"/>
    <property type="molecule type" value="Genomic_DNA"/>
</dbReference>
<feature type="domain" description="Major facilitator superfamily (MFS) profile" evidence="7">
    <location>
        <begin position="27"/>
        <end position="455"/>
    </location>
</feature>
<name>A0A942U6Y4_9BACI</name>
<evidence type="ECO:0000256" key="3">
    <source>
        <dbReference type="ARBA" id="ARBA00022692"/>
    </source>
</evidence>
<evidence type="ECO:0000256" key="6">
    <source>
        <dbReference type="SAM" id="Phobius"/>
    </source>
</evidence>
<keyword evidence="2" id="KW-0813">Transport</keyword>
<feature type="transmembrane region" description="Helical" evidence="6">
    <location>
        <begin position="212"/>
        <end position="228"/>
    </location>
</feature>
<dbReference type="CDD" id="cd17321">
    <property type="entry name" value="MFS_MMR_MDR_like"/>
    <property type="match status" value="1"/>
</dbReference>
<comment type="subcellular location">
    <subcellularLocation>
        <location evidence="1">Cell membrane</location>
        <topology evidence="1">Multi-pass membrane protein</topology>
    </subcellularLocation>
</comment>
<feature type="transmembrane region" description="Helical" evidence="6">
    <location>
        <begin position="401"/>
        <end position="421"/>
    </location>
</feature>
<feature type="transmembrane region" description="Helical" evidence="6">
    <location>
        <begin position="433"/>
        <end position="451"/>
    </location>
</feature>
<proteinExistence type="predicted"/>
<dbReference type="Gene3D" id="1.20.1250.20">
    <property type="entry name" value="MFS general substrate transporter like domains"/>
    <property type="match status" value="1"/>
</dbReference>
<keyword evidence="5 6" id="KW-0472">Membrane</keyword>
<gene>
    <name evidence="8" type="ORF">KHA99_18900</name>
</gene>
<evidence type="ECO:0000256" key="5">
    <source>
        <dbReference type="ARBA" id="ARBA00023136"/>
    </source>
</evidence>
<evidence type="ECO:0000313" key="8">
    <source>
        <dbReference type="EMBL" id="MBS4214520.1"/>
    </source>
</evidence>
<comment type="caution">
    <text evidence="8">The sequence shown here is derived from an EMBL/GenBank/DDBJ whole genome shotgun (WGS) entry which is preliminary data.</text>
</comment>
<organism evidence="8 9">
    <name type="scientific">Neobacillus rhizophilus</name>
    <dbReference type="NCBI Taxonomy" id="2833579"/>
    <lineage>
        <taxon>Bacteria</taxon>
        <taxon>Bacillati</taxon>
        <taxon>Bacillota</taxon>
        <taxon>Bacilli</taxon>
        <taxon>Bacillales</taxon>
        <taxon>Bacillaceae</taxon>
        <taxon>Neobacillus</taxon>
    </lineage>
</organism>
<feature type="transmembrane region" description="Helical" evidence="6">
    <location>
        <begin position="93"/>
        <end position="112"/>
    </location>
</feature>
<evidence type="ECO:0000256" key="1">
    <source>
        <dbReference type="ARBA" id="ARBA00004651"/>
    </source>
</evidence>
<feature type="transmembrane region" description="Helical" evidence="6">
    <location>
        <begin position="179"/>
        <end position="200"/>
    </location>
</feature>